<name>A0A7W5Y8F3_9ACTN</name>
<dbReference type="GO" id="GO:0005975">
    <property type="term" value="P:carbohydrate metabolic process"/>
    <property type="evidence" value="ECO:0007669"/>
    <property type="project" value="InterPro"/>
</dbReference>
<evidence type="ECO:0000256" key="3">
    <source>
        <dbReference type="SAM" id="SignalP"/>
    </source>
</evidence>
<protein>
    <submittedName>
        <fullName evidence="5">Peptidoglycan/xylan/chitin deacetylase (PgdA/CDA1 family)</fullName>
    </submittedName>
</protein>
<evidence type="ECO:0000256" key="1">
    <source>
        <dbReference type="ARBA" id="ARBA00022723"/>
    </source>
</evidence>
<keyword evidence="6" id="KW-1185">Reference proteome</keyword>
<dbReference type="InterPro" id="IPR050248">
    <property type="entry name" value="Polysacc_deacetylase_ArnD"/>
</dbReference>
<dbReference type="GO" id="GO:0016810">
    <property type="term" value="F:hydrolase activity, acting on carbon-nitrogen (but not peptide) bonds"/>
    <property type="evidence" value="ECO:0007669"/>
    <property type="project" value="InterPro"/>
</dbReference>
<keyword evidence="1" id="KW-0479">Metal-binding</keyword>
<feature type="chain" id="PRO_5030551319" evidence="3">
    <location>
        <begin position="24"/>
        <end position="227"/>
    </location>
</feature>
<evidence type="ECO:0000313" key="5">
    <source>
        <dbReference type="EMBL" id="MBB3728556.1"/>
    </source>
</evidence>
<dbReference type="GO" id="GO:0016020">
    <property type="term" value="C:membrane"/>
    <property type="evidence" value="ECO:0007669"/>
    <property type="project" value="TreeGrafter"/>
</dbReference>
<evidence type="ECO:0000313" key="6">
    <source>
        <dbReference type="Proteomes" id="UP000579945"/>
    </source>
</evidence>
<dbReference type="GO" id="GO:0046872">
    <property type="term" value="F:metal ion binding"/>
    <property type="evidence" value="ECO:0007669"/>
    <property type="project" value="UniProtKB-KW"/>
</dbReference>
<dbReference type="CDD" id="cd10917">
    <property type="entry name" value="CE4_NodB_like_6s_7s"/>
    <property type="match status" value="1"/>
</dbReference>
<comment type="caution">
    <text evidence="5">The sequence shown here is derived from an EMBL/GenBank/DDBJ whole genome shotgun (WGS) entry which is preliminary data.</text>
</comment>
<dbReference type="InterPro" id="IPR002509">
    <property type="entry name" value="NODB_dom"/>
</dbReference>
<keyword evidence="3" id="KW-0732">Signal</keyword>
<keyword evidence="2" id="KW-0378">Hydrolase</keyword>
<dbReference type="PANTHER" id="PTHR10587:SF133">
    <property type="entry name" value="CHITIN DEACETYLASE 1-RELATED"/>
    <property type="match status" value="1"/>
</dbReference>
<evidence type="ECO:0000256" key="2">
    <source>
        <dbReference type="ARBA" id="ARBA00022801"/>
    </source>
</evidence>
<sequence>MLVRGLVLAGAIVALLPALPAQAAPRVDCAKVKCLALTFDDGPGPATGTLLSTLRKNKAKATFFLMGKHVELRPALVKRMAREGHEIGNHTWSHPSLPTLFDEEITQELRATQDAISSLTGRTPRMFRPPYGNTDDRVRELAGDEGMAQVLWTGTTLDWKLRDQKKIRSAVLRLAKRDGVILMHDVVPQTVQVMPSLIKELKKRGYHLVTVSTLLKGRKLAPGTTYP</sequence>
<dbReference type="Pfam" id="PF01522">
    <property type="entry name" value="Polysacc_deac_1"/>
    <property type="match status" value="1"/>
</dbReference>
<gene>
    <name evidence="5" type="ORF">FHR33_004416</name>
</gene>
<proteinExistence type="predicted"/>
<dbReference type="GeneID" id="95390787"/>
<dbReference type="EMBL" id="JACIBV010000001">
    <property type="protein sequence ID" value="MBB3728556.1"/>
    <property type="molecule type" value="Genomic_DNA"/>
</dbReference>
<accession>A0A7W5Y8F3</accession>
<dbReference type="PANTHER" id="PTHR10587">
    <property type="entry name" value="GLYCOSYL TRANSFERASE-RELATED"/>
    <property type="match status" value="1"/>
</dbReference>
<dbReference type="SUPFAM" id="SSF88713">
    <property type="entry name" value="Glycoside hydrolase/deacetylase"/>
    <property type="match status" value="1"/>
</dbReference>
<dbReference type="PROSITE" id="PS51677">
    <property type="entry name" value="NODB"/>
    <property type="match status" value="1"/>
</dbReference>
<evidence type="ECO:0000259" key="4">
    <source>
        <dbReference type="PROSITE" id="PS51677"/>
    </source>
</evidence>
<dbReference type="RefSeq" id="WP_183650680.1">
    <property type="nucleotide sequence ID" value="NZ_BAAAXX010000048.1"/>
</dbReference>
<organism evidence="5 6">
    <name type="scientific">Nonomuraea dietziae</name>
    <dbReference type="NCBI Taxonomy" id="65515"/>
    <lineage>
        <taxon>Bacteria</taxon>
        <taxon>Bacillati</taxon>
        <taxon>Actinomycetota</taxon>
        <taxon>Actinomycetes</taxon>
        <taxon>Streptosporangiales</taxon>
        <taxon>Streptosporangiaceae</taxon>
        <taxon>Nonomuraea</taxon>
    </lineage>
</organism>
<dbReference type="Proteomes" id="UP000579945">
    <property type="component" value="Unassembled WGS sequence"/>
</dbReference>
<dbReference type="InterPro" id="IPR011330">
    <property type="entry name" value="Glyco_hydro/deAcase_b/a-brl"/>
</dbReference>
<dbReference type="Gene3D" id="3.20.20.370">
    <property type="entry name" value="Glycoside hydrolase/deacetylase"/>
    <property type="match status" value="1"/>
</dbReference>
<reference evidence="5 6" key="1">
    <citation type="submission" date="2020-08" db="EMBL/GenBank/DDBJ databases">
        <title>Sequencing the genomes of 1000 actinobacteria strains.</title>
        <authorList>
            <person name="Klenk H.-P."/>
        </authorList>
    </citation>
    <scope>NUCLEOTIDE SEQUENCE [LARGE SCALE GENOMIC DNA]</scope>
    <source>
        <strain evidence="5 6">DSM 44320</strain>
    </source>
</reference>
<dbReference type="AlphaFoldDB" id="A0A7W5Y8F3"/>
<feature type="signal peptide" evidence="3">
    <location>
        <begin position="1"/>
        <end position="23"/>
    </location>
</feature>
<feature type="domain" description="NodB homology" evidence="4">
    <location>
        <begin position="33"/>
        <end position="209"/>
    </location>
</feature>